<proteinExistence type="predicted"/>
<sequence>MKNNNESKHMYDLCRDHVHAYVYAELQDGTAVDGIVTGLDEEYVYLAVPLEHNQQEQYREHNRQFGFGFPNYGYPGFGFGPPRRRFERLILPLTALAAISLLPWY</sequence>
<protein>
    <recommendedName>
        <fullName evidence="3">Phosphatidylinositol kinase</fullName>
    </recommendedName>
</protein>
<evidence type="ECO:0000313" key="1">
    <source>
        <dbReference type="EMBL" id="RDW18259.1"/>
    </source>
</evidence>
<gene>
    <name evidence="1" type="ORF">CWR48_11790</name>
</gene>
<dbReference type="EMBL" id="PIOC01000017">
    <property type="protein sequence ID" value="RDW18259.1"/>
    <property type="molecule type" value="Genomic_DNA"/>
</dbReference>
<name>A0A3D8PSW0_9BACI</name>
<evidence type="ECO:0000313" key="2">
    <source>
        <dbReference type="Proteomes" id="UP000257143"/>
    </source>
</evidence>
<keyword evidence="2" id="KW-1185">Reference proteome</keyword>
<dbReference type="RefSeq" id="WP_115773439.1">
    <property type="nucleotide sequence ID" value="NZ_PIOC01000017.1"/>
</dbReference>
<reference evidence="2" key="1">
    <citation type="submission" date="2017-11" db="EMBL/GenBank/DDBJ databases">
        <authorList>
            <person name="Zhu W."/>
        </authorList>
    </citation>
    <scope>NUCLEOTIDE SEQUENCE [LARGE SCALE GENOMIC DNA]</scope>
    <source>
        <strain evidence="2">CAU 1183</strain>
    </source>
</reference>
<dbReference type="OrthoDB" id="2943863at2"/>
<evidence type="ECO:0008006" key="3">
    <source>
        <dbReference type="Google" id="ProtNLM"/>
    </source>
</evidence>
<dbReference type="AlphaFoldDB" id="A0A3D8PSW0"/>
<organism evidence="1 2">
    <name type="scientific">Oceanobacillus arenosus</name>
    <dbReference type="NCBI Taxonomy" id="1229153"/>
    <lineage>
        <taxon>Bacteria</taxon>
        <taxon>Bacillati</taxon>
        <taxon>Bacillota</taxon>
        <taxon>Bacilli</taxon>
        <taxon>Bacillales</taxon>
        <taxon>Bacillaceae</taxon>
        <taxon>Oceanobacillus</taxon>
    </lineage>
</organism>
<accession>A0A3D8PSW0</accession>
<comment type="caution">
    <text evidence="1">The sequence shown here is derived from an EMBL/GenBank/DDBJ whole genome shotgun (WGS) entry which is preliminary data.</text>
</comment>
<dbReference type="Proteomes" id="UP000257143">
    <property type="component" value="Unassembled WGS sequence"/>
</dbReference>